<feature type="region of interest" description="Disordered" evidence="1">
    <location>
        <begin position="329"/>
        <end position="358"/>
    </location>
</feature>
<evidence type="ECO:0000313" key="4">
    <source>
        <dbReference type="Proteomes" id="UP000242469"/>
    </source>
</evidence>
<evidence type="ECO:0000256" key="2">
    <source>
        <dbReference type="SAM" id="Phobius"/>
    </source>
</evidence>
<keyword evidence="4" id="KW-1185">Reference proteome</keyword>
<protein>
    <recommendedName>
        <fullName evidence="5">DUF3530 domain-containing protein</fullName>
    </recommendedName>
</protein>
<dbReference type="Proteomes" id="UP000242469">
    <property type="component" value="Unassembled WGS sequence"/>
</dbReference>
<reference evidence="4" key="1">
    <citation type="submission" date="2016-10" db="EMBL/GenBank/DDBJ databases">
        <authorList>
            <person name="Varghese N."/>
            <person name="Submissions S."/>
        </authorList>
    </citation>
    <scope>NUCLEOTIDE SEQUENCE [LARGE SCALE GENOMIC DNA]</scope>
    <source>
        <strain evidence="4">DSM 11526</strain>
    </source>
</reference>
<keyword evidence="2" id="KW-1133">Transmembrane helix</keyword>
<accession>A0A1H3XRN9</accession>
<keyword evidence="2" id="KW-0812">Transmembrane</keyword>
<feature type="transmembrane region" description="Helical" evidence="2">
    <location>
        <begin position="12"/>
        <end position="30"/>
    </location>
</feature>
<dbReference type="EMBL" id="FNRJ01000001">
    <property type="protein sequence ID" value="SEA02069.1"/>
    <property type="molecule type" value="Genomic_DNA"/>
</dbReference>
<evidence type="ECO:0008006" key="5">
    <source>
        <dbReference type="Google" id="ProtNLM"/>
    </source>
</evidence>
<dbReference type="Pfam" id="PF12048">
    <property type="entry name" value="DUF3530"/>
    <property type="match status" value="1"/>
</dbReference>
<evidence type="ECO:0000313" key="3">
    <source>
        <dbReference type="EMBL" id="SEA02069.1"/>
    </source>
</evidence>
<dbReference type="STRING" id="1122198.SAMN02745729_101240"/>
<evidence type="ECO:0000256" key="1">
    <source>
        <dbReference type="SAM" id="MobiDB-lite"/>
    </source>
</evidence>
<name>A0A1H3XRN9_9GAMM</name>
<keyword evidence="2" id="KW-0472">Membrane</keyword>
<sequence length="358" mass="39047">MQVSLDNQTMPIYLKLITFMLGTLIPFAFAQAQTEPPGDDTAPARHSAGSLDGAELLLLQLEANAELISLELEETAFFLIFRPGVAPVPVGNLVIMPDTGVGAGWAEQGTAISRYLSVHGWNTLILQPPSPPNPALPKRTLPSMRAIRAGTTPDTPPTPQTETEPTQPGSEDTAEATPEMPFADQVRQRLSLARTELQQRSHEDTEINVMLGIGSSAPWAAALAAELGDEWDLVMINPRPSEASEANLIELLPRIKGRIIDLYYLPLPGYPEAAPDAQLRRQLAIRTEMLDYHQSRLPGVFIGWQHEMPQLVRQLRGIMERILLAEPKVPESKQLPAPETQTAPGMRNPRPASGPGAV</sequence>
<feature type="region of interest" description="Disordered" evidence="1">
    <location>
        <begin position="147"/>
        <end position="180"/>
    </location>
</feature>
<dbReference type="AlphaFoldDB" id="A0A1H3XRN9"/>
<organism evidence="3 4">
    <name type="scientific">Marinobacterium iners DSM 11526</name>
    <dbReference type="NCBI Taxonomy" id="1122198"/>
    <lineage>
        <taxon>Bacteria</taxon>
        <taxon>Pseudomonadati</taxon>
        <taxon>Pseudomonadota</taxon>
        <taxon>Gammaproteobacteria</taxon>
        <taxon>Oceanospirillales</taxon>
        <taxon>Oceanospirillaceae</taxon>
        <taxon>Marinobacterium</taxon>
    </lineage>
</organism>
<proteinExistence type="predicted"/>
<dbReference type="InterPro" id="IPR022529">
    <property type="entry name" value="DUF3530"/>
</dbReference>
<gene>
    <name evidence="3" type="ORF">SAMN02745729_101240</name>
</gene>